<dbReference type="InterPro" id="IPR045864">
    <property type="entry name" value="aa-tRNA-synth_II/BPL/LPL"/>
</dbReference>
<evidence type="ECO:0000256" key="7">
    <source>
        <dbReference type="ARBA" id="ARBA00022723"/>
    </source>
</evidence>
<evidence type="ECO:0000256" key="4">
    <source>
        <dbReference type="ARBA" id="ARBA00022490"/>
    </source>
</evidence>
<keyword evidence="11 16" id="KW-0694">RNA-binding</keyword>
<proteinExistence type="inferred from homology"/>
<feature type="binding site" evidence="15">
    <location>
        <position position="492"/>
    </location>
    <ligand>
        <name>Mg(2+)</name>
        <dbReference type="ChEBI" id="CHEBI:18420"/>
        <note>shared with alpha subunit</note>
    </ligand>
</feature>
<keyword evidence="8 15" id="KW-0547">Nucleotide-binding</keyword>
<feature type="binding site" evidence="15">
    <location>
        <position position="489"/>
    </location>
    <ligand>
        <name>Mg(2+)</name>
        <dbReference type="ChEBI" id="CHEBI:18420"/>
        <note>shared with alpha subunit</note>
    </ligand>
</feature>
<dbReference type="Pfam" id="PF03147">
    <property type="entry name" value="FDX-ACB"/>
    <property type="match status" value="1"/>
</dbReference>
<dbReference type="Gene3D" id="3.30.56.10">
    <property type="match status" value="2"/>
</dbReference>
<dbReference type="Pfam" id="PF03484">
    <property type="entry name" value="B5"/>
    <property type="match status" value="1"/>
</dbReference>
<dbReference type="InterPro" id="IPR005121">
    <property type="entry name" value="Fdx_antiC-bd"/>
</dbReference>
<keyword evidence="7 15" id="KW-0479">Metal-binding</keyword>
<evidence type="ECO:0000259" key="19">
    <source>
        <dbReference type="PROSITE" id="PS51483"/>
    </source>
</evidence>
<dbReference type="Gene3D" id="3.50.40.10">
    <property type="entry name" value="Phenylalanyl-trna Synthetase, Chain B, domain 3"/>
    <property type="match status" value="1"/>
</dbReference>
<keyword evidence="21" id="KW-1185">Reference proteome</keyword>
<dbReference type="InterPro" id="IPR002547">
    <property type="entry name" value="tRNA-bd_dom"/>
</dbReference>
<dbReference type="Gene3D" id="2.40.50.140">
    <property type="entry name" value="Nucleic acid-binding proteins"/>
    <property type="match status" value="1"/>
</dbReference>
<dbReference type="SMART" id="SM00873">
    <property type="entry name" value="B3_4"/>
    <property type="match status" value="1"/>
</dbReference>
<sequence>MKVPLSWLREYVDLPAVTAHEVADKLTAAGLKLEAITSHGHDVKNVVVGEVLEIEELTGFKKPIRHCRVEVGEATPREIVCGATNFAAGDRVPVVLPGGVLPGGFEVGARKTYGRMSEGMICSERELGLSDEHGGIMVLPPDTPVGADVVELLGLRDDVIELEITPDIGYALSIRGVAREAATAFGVAFHDPADVEVPATDEPSWPASIADPTACDRFVLREVTGFDPAAASPLWMRTRLSRAGMRPVSLAVDVTNYLMLELGQPLHAFDRAKLQGEIVVRRALPGERLETLDHVVRELDPDDILITDQSGPISMAGTMGGLETEISEGSTDIVIEAAHFSATGISRESRRHGLVSEASKRFERGVDRELPLVASWKAVRMLAELGGAQVGPGVTHAEVEVTPARIAIPASYPGRVAGVPYSKDTVIARLRQVGCTVADGDDPAVRKGGVAPTGVVTGGALAARLAVTGDDMITVTPPSWRPDLTDPNDLAEEVIRLEGYESLPSVLPSAPAGAGLTEGQRLRRRAGRALAEGGYVEVLSYPFISPDDFDRLLLPADDARRVAMRLANPLSEDEPLMRTTLLPGLLKTLVRNVGRGFADVALFETGPVYRPRPSAPETAPVLGVERRPTPEELASIEAALPDQPVRVAVVLAGEFERSGWWGKGRQASWADAVQAARLVAGEARLELSISADQHEPWHPGRCAALYVGDTLVGHAGELHPRVIEAYGLPPRTAAMELELTRLEQAMPGPVQTPAVSAYPVATQDVALIVPDFTPVADVEAALRDGAGELLESIRLFDVYAGEQVGEGNKSLAYTMRFRAPDRTLTVEETTAARDAAVALAADRVGAQLRSS</sequence>
<dbReference type="SUPFAM" id="SSF54991">
    <property type="entry name" value="Anticodon-binding domain of PheRS"/>
    <property type="match status" value="1"/>
</dbReference>
<dbReference type="EC" id="6.1.1.20" evidence="15"/>
<feature type="domain" description="FDX-ACB" evidence="18">
    <location>
        <begin position="756"/>
        <end position="849"/>
    </location>
</feature>
<evidence type="ECO:0000256" key="12">
    <source>
        <dbReference type="ARBA" id="ARBA00022917"/>
    </source>
</evidence>
<organism evidence="20 21">
    <name type="scientific">Nonomuraea bangladeshensis</name>
    <dbReference type="NCBI Taxonomy" id="404385"/>
    <lineage>
        <taxon>Bacteria</taxon>
        <taxon>Bacillati</taxon>
        <taxon>Actinomycetota</taxon>
        <taxon>Actinomycetes</taxon>
        <taxon>Streptosporangiales</taxon>
        <taxon>Streptosporangiaceae</taxon>
        <taxon>Nonomuraea</taxon>
    </lineage>
</organism>
<name>A0ABV3GWN9_9ACTN</name>
<evidence type="ECO:0000256" key="15">
    <source>
        <dbReference type="HAMAP-Rule" id="MF_00283"/>
    </source>
</evidence>
<evidence type="ECO:0000256" key="13">
    <source>
        <dbReference type="ARBA" id="ARBA00023146"/>
    </source>
</evidence>
<dbReference type="InterPro" id="IPR045060">
    <property type="entry name" value="Phe-tRNA-ligase_IIc_bsu"/>
</dbReference>
<dbReference type="SUPFAM" id="SSF56037">
    <property type="entry name" value="PheT/TilS domain"/>
    <property type="match status" value="1"/>
</dbReference>
<keyword evidence="9 15" id="KW-0067">ATP-binding</keyword>
<evidence type="ECO:0000256" key="14">
    <source>
        <dbReference type="ARBA" id="ARBA00049255"/>
    </source>
</evidence>
<dbReference type="PANTHER" id="PTHR10947:SF0">
    <property type="entry name" value="PHENYLALANINE--TRNA LIGASE BETA SUBUNIT"/>
    <property type="match status" value="1"/>
</dbReference>
<dbReference type="SUPFAM" id="SSF55681">
    <property type="entry name" value="Class II aaRS and biotin synthetases"/>
    <property type="match status" value="1"/>
</dbReference>
<dbReference type="CDD" id="cd00769">
    <property type="entry name" value="PheRS_beta_core"/>
    <property type="match status" value="1"/>
</dbReference>
<evidence type="ECO:0000256" key="16">
    <source>
        <dbReference type="PROSITE-ProRule" id="PRU00209"/>
    </source>
</evidence>
<dbReference type="InterPro" id="IPR005147">
    <property type="entry name" value="tRNA_synthase_B5-dom"/>
</dbReference>
<comment type="catalytic activity">
    <reaction evidence="14 15">
        <text>tRNA(Phe) + L-phenylalanine + ATP = L-phenylalanyl-tRNA(Phe) + AMP + diphosphate + H(+)</text>
        <dbReference type="Rhea" id="RHEA:19413"/>
        <dbReference type="Rhea" id="RHEA-COMP:9668"/>
        <dbReference type="Rhea" id="RHEA-COMP:9699"/>
        <dbReference type="ChEBI" id="CHEBI:15378"/>
        <dbReference type="ChEBI" id="CHEBI:30616"/>
        <dbReference type="ChEBI" id="CHEBI:33019"/>
        <dbReference type="ChEBI" id="CHEBI:58095"/>
        <dbReference type="ChEBI" id="CHEBI:78442"/>
        <dbReference type="ChEBI" id="CHEBI:78531"/>
        <dbReference type="ChEBI" id="CHEBI:456215"/>
        <dbReference type="EC" id="6.1.1.20"/>
    </reaction>
</comment>
<comment type="subcellular location">
    <subcellularLocation>
        <location evidence="1 15">Cytoplasm</location>
    </subcellularLocation>
</comment>
<dbReference type="InterPro" id="IPR005146">
    <property type="entry name" value="B3/B4_tRNA-bd"/>
</dbReference>
<evidence type="ECO:0000313" key="20">
    <source>
        <dbReference type="EMBL" id="MEV4284689.1"/>
    </source>
</evidence>
<evidence type="ECO:0000256" key="1">
    <source>
        <dbReference type="ARBA" id="ARBA00004496"/>
    </source>
</evidence>
<reference evidence="20 21" key="1">
    <citation type="submission" date="2024-06" db="EMBL/GenBank/DDBJ databases">
        <title>The Natural Products Discovery Center: Release of the First 8490 Sequenced Strains for Exploring Actinobacteria Biosynthetic Diversity.</title>
        <authorList>
            <person name="Kalkreuter E."/>
            <person name="Kautsar S.A."/>
            <person name="Yang D."/>
            <person name="Bader C.D."/>
            <person name="Teijaro C.N."/>
            <person name="Fluegel L."/>
            <person name="Davis C.M."/>
            <person name="Simpson J.R."/>
            <person name="Lauterbach L."/>
            <person name="Steele A.D."/>
            <person name="Gui C."/>
            <person name="Meng S."/>
            <person name="Li G."/>
            <person name="Viehrig K."/>
            <person name="Ye F."/>
            <person name="Su P."/>
            <person name="Kiefer A.F."/>
            <person name="Nichols A."/>
            <person name="Cepeda A.J."/>
            <person name="Yan W."/>
            <person name="Fan B."/>
            <person name="Jiang Y."/>
            <person name="Adhikari A."/>
            <person name="Zheng C.-J."/>
            <person name="Schuster L."/>
            <person name="Cowan T.M."/>
            <person name="Smanski M.J."/>
            <person name="Chevrette M.G."/>
            <person name="De Carvalho L.P.S."/>
            <person name="Shen B."/>
        </authorList>
    </citation>
    <scope>NUCLEOTIDE SEQUENCE [LARGE SCALE GENOMIC DNA]</scope>
    <source>
        <strain evidence="20 21">NPDC049574</strain>
    </source>
</reference>
<dbReference type="PROSITE" id="PS51447">
    <property type="entry name" value="FDX_ACB"/>
    <property type="match status" value="1"/>
</dbReference>
<dbReference type="SUPFAM" id="SSF50249">
    <property type="entry name" value="Nucleic acid-binding proteins"/>
    <property type="match status" value="1"/>
</dbReference>
<evidence type="ECO:0000256" key="2">
    <source>
        <dbReference type="ARBA" id="ARBA00008653"/>
    </source>
</evidence>
<comment type="similarity">
    <text evidence="2 15">Belongs to the phenylalanyl-tRNA synthetase beta subunit family. Type 1 subfamily.</text>
</comment>
<dbReference type="Gene3D" id="3.30.930.10">
    <property type="entry name" value="Bira Bifunctional Protein, Domain 2"/>
    <property type="match status" value="1"/>
</dbReference>
<dbReference type="InterPro" id="IPR009061">
    <property type="entry name" value="DNA-bd_dom_put_sf"/>
</dbReference>
<dbReference type="InterPro" id="IPR041616">
    <property type="entry name" value="PheRS_beta_core"/>
</dbReference>
<keyword evidence="6 15" id="KW-0436">Ligase</keyword>
<evidence type="ECO:0000256" key="9">
    <source>
        <dbReference type="ARBA" id="ARBA00022840"/>
    </source>
</evidence>
<dbReference type="SMART" id="SM00896">
    <property type="entry name" value="FDX-ACB"/>
    <property type="match status" value="1"/>
</dbReference>
<comment type="cofactor">
    <cofactor evidence="15">
        <name>Mg(2+)</name>
        <dbReference type="ChEBI" id="CHEBI:18420"/>
    </cofactor>
    <text evidence="15">Binds 2 magnesium ions per tetramer.</text>
</comment>
<evidence type="ECO:0000256" key="11">
    <source>
        <dbReference type="ARBA" id="ARBA00022884"/>
    </source>
</evidence>
<dbReference type="InterPro" id="IPR004532">
    <property type="entry name" value="Phe-tRNA-ligase_IIc_bsu_bact"/>
</dbReference>
<dbReference type="GO" id="GO:0004826">
    <property type="term" value="F:phenylalanine-tRNA ligase activity"/>
    <property type="evidence" value="ECO:0007669"/>
    <property type="project" value="UniProtKB-EC"/>
</dbReference>
<dbReference type="EMBL" id="JBFARM010000001">
    <property type="protein sequence ID" value="MEV4284689.1"/>
    <property type="molecule type" value="Genomic_DNA"/>
</dbReference>
<evidence type="ECO:0000256" key="3">
    <source>
        <dbReference type="ARBA" id="ARBA00011209"/>
    </source>
</evidence>
<accession>A0ABV3GWN9</accession>
<dbReference type="HAMAP" id="MF_00283">
    <property type="entry name" value="Phe_tRNA_synth_beta1"/>
    <property type="match status" value="1"/>
</dbReference>
<feature type="binding site" evidence="15">
    <location>
        <position position="493"/>
    </location>
    <ligand>
        <name>Mg(2+)</name>
        <dbReference type="ChEBI" id="CHEBI:18420"/>
        <note>shared with alpha subunit</note>
    </ligand>
</feature>
<evidence type="ECO:0000259" key="17">
    <source>
        <dbReference type="PROSITE" id="PS50886"/>
    </source>
</evidence>
<comment type="subunit">
    <text evidence="3 15">Tetramer of two alpha and two beta subunits.</text>
</comment>
<evidence type="ECO:0000256" key="8">
    <source>
        <dbReference type="ARBA" id="ARBA00022741"/>
    </source>
</evidence>
<dbReference type="PROSITE" id="PS50886">
    <property type="entry name" value="TRBD"/>
    <property type="match status" value="1"/>
</dbReference>
<dbReference type="Gene3D" id="3.30.70.380">
    <property type="entry name" value="Ferrodoxin-fold anticodon-binding domain"/>
    <property type="match status" value="1"/>
</dbReference>
<protein>
    <recommendedName>
        <fullName evidence="15">Phenylalanine--tRNA ligase beta subunit</fullName>
        <ecNumber evidence="15">6.1.1.20</ecNumber>
    </recommendedName>
    <alternativeName>
        <fullName evidence="15">Phenylalanyl-tRNA synthetase beta subunit</fullName>
        <shortName evidence="15">PheRS</shortName>
    </alternativeName>
</protein>
<dbReference type="Proteomes" id="UP001552427">
    <property type="component" value="Unassembled WGS sequence"/>
</dbReference>
<feature type="binding site" evidence="15">
    <location>
        <position position="483"/>
    </location>
    <ligand>
        <name>Mg(2+)</name>
        <dbReference type="ChEBI" id="CHEBI:18420"/>
        <note>shared with alpha subunit</note>
    </ligand>
</feature>
<dbReference type="SMART" id="SM00874">
    <property type="entry name" value="B5"/>
    <property type="match status" value="1"/>
</dbReference>
<dbReference type="Pfam" id="PF03483">
    <property type="entry name" value="B3_4"/>
    <property type="match status" value="1"/>
</dbReference>
<keyword evidence="12 15" id="KW-0648">Protein biosynthesis</keyword>
<evidence type="ECO:0000259" key="18">
    <source>
        <dbReference type="PROSITE" id="PS51447"/>
    </source>
</evidence>
<dbReference type="SUPFAM" id="SSF46955">
    <property type="entry name" value="Putative DNA-binding domain"/>
    <property type="match status" value="1"/>
</dbReference>
<keyword evidence="13 15" id="KW-0030">Aminoacyl-tRNA synthetase</keyword>
<evidence type="ECO:0000256" key="6">
    <source>
        <dbReference type="ARBA" id="ARBA00022598"/>
    </source>
</evidence>
<dbReference type="InterPro" id="IPR012340">
    <property type="entry name" value="NA-bd_OB-fold"/>
</dbReference>
<dbReference type="CDD" id="cd02796">
    <property type="entry name" value="tRNA_bind_bactPheRS"/>
    <property type="match status" value="1"/>
</dbReference>
<dbReference type="InterPro" id="IPR036690">
    <property type="entry name" value="Fdx_antiC-bd_sf"/>
</dbReference>
<evidence type="ECO:0000313" key="21">
    <source>
        <dbReference type="Proteomes" id="UP001552427"/>
    </source>
</evidence>
<keyword evidence="5 16" id="KW-0820">tRNA-binding</keyword>
<dbReference type="Pfam" id="PF17759">
    <property type="entry name" value="tRNA_synthFbeta"/>
    <property type="match status" value="1"/>
</dbReference>
<dbReference type="PROSITE" id="PS51483">
    <property type="entry name" value="B5"/>
    <property type="match status" value="1"/>
</dbReference>
<keyword evidence="10 15" id="KW-0460">Magnesium</keyword>
<dbReference type="PANTHER" id="PTHR10947">
    <property type="entry name" value="PHENYLALANYL-TRNA SYNTHETASE BETA CHAIN AND LEUCINE-RICH REPEAT-CONTAINING PROTEIN 47"/>
    <property type="match status" value="1"/>
</dbReference>
<dbReference type="Pfam" id="PF01588">
    <property type="entry name" value="tRNA_bind"/>
    <property type="match status" value="1"/>
</dbReference>
<feature type="domain" description="B5" evidence="19">
    <location>
        <begin position="401"/>
        <end position="505"/>
    </location>
</feature>
<dbReference type="RefSeq" id="WP_364445110.1">
    <property type="nucleotide sequence ID" value="NZ_JBFARM010000001.1"/>
</dbReference>
<feature type="domain" description="TRNA-binding" evidence="17">
    <location>
        <begin position="40"/>
        <end position="150"/>
    </location>
</feature>
<dbReference type="InterPro" id="IPR033714">
    <property type="entry name" value="tRNA_bind_bactPheRS"/>
</dbReference>
<evidence type="ECO:0000256" key="5">
    <source>
        <dbReference type="ARBA" id="ARBA00022555"/>
    </source>
</evidence>
<keyword evidence="4 15" id="KW-0963">Cytoplasm</keyword>
<dbReference type="InterPro" id="IPR020825">
    <property type="entry name" value="Phe-tRNA_synthase-like_B3/B4"/>
</dbReference>
<comment type="caution">
    <text evidence="20">The sequence shown here is derived from an EMBL/GenBank/DDBJ whole genome shotgun (WGS) entry which is preliminary data.</text>
</comment>
<gene>
    <name evidence="15" type="primary">pheT</name>
    <name evidence="20" type="ORF">AB0K40_04235</name>
</gene>
<evidence type="ECO:0000256" key="10">
    <source>
        <dbReference type="ARBA" id="ARBA00022842"/>
    </source>
</evidence>